<evidence type="ECO:0000313" key="1">
    <source>
        <dbReference type="EMBL" id="SVB55579.1"/>
    </source>
</evidence>
<gene>
    <name evidence="1" type="ORF">METZ01_LOCUS208433</name>
</gene>
<dbReference type="EMBL" id="UINC01046943">
    <property type="protein sequence ID" value="SVB55579.1"/>
    <property type="molecule type" value="Genomic_DNA"/>
</dbReference>
<sequence length="109" mass="12649">MVTYPGGLVNSYRVFIFISSLHERSHHTATGYSSLRSSQGDPQKSLDIPWTRRYRPTKGTLYIKYSPRNNTILHKTTPLYRIHANYQKGPLDFLVIVISNVWTSTNHRK</sequence>
<organism evidence="1">
    <name type="scientific">marine metagenome</name>
    <dbReference type="NCBI Taxonomy" id="408172"/>
    <lineage>
        <taxon>unclassified sequences</taxon>
        <taxon>metagenomes</taxon>
        <taxon>ecological metagenomes</taxon>
    </lineage>
</organism>
<protein>
    <submittedName>
        <fullName evidence="1">Uncharacterized protein</fullName>
    </submittedName>
</protein>
<dbReference type="AlphaFoldDB" id="A0A382EYS5"/>
<proteinExistence type="predicted"/>
<name>A0A382EYS5_9ZZZZ</name>
<accession>A0A382EYS5</accession>
<reference evidence="1" key="1">
    <citation type="submission" date="2018-05" db="EMBL/GenBank/DDBJ databases">
        <authorList>
            <person name="Lanie J.A."/>
            <person name="Ng W.-L."/>
            <person name="Kazmierczak K.M."/>
            <person name="Andrzejewski T.M."/>
            <person name="Davidsen T.M."/>
            <person name="Wayne K.J."/>
            <person name="Tettelin H."/>
            <person name="Glass J.I."/>
            <person name="Rusch D."/>
            <person name="Podicherti R."/>
            <person name="Tsui H.-C.T."/>
            <person name="Winkler M.E."/>
        </authorList>
    </citation>
    <scope>NUCLEOTIDE SEQUENCE</scope>
</reference>